<accession>A0A2T3FST3</accession>
<protein>
    <submittedName>
        <fullName evidence="1">Sigma-70 family RNA polymerase sigma factor</fullName>
    </submittedName>
</protein>
<evidence type="ECO:0000313" key="2">
    <source>
        <dbReference type="Proteomes" id="UP000240974"/>
    </source>
</evidence>
<proteinExistence type="predicted"/>
<dbReference type="RefSeq" id="WP_107030416.1">
    <property type="nucleotide sequence ID" value="NZ_DBFOUQ010000063.1"/>
</dbReference>
<name>A0A2T3FST3_9FIRM</name>
<dbReference type="InterPro" id="IPR013324">
    <property type="entry name" value="RNA_pol_sigma_r3/r4-like"/>
</dbReference>
<dbReference type="Proteomes" id="UP000240974">
    <property type="component" value="Unassembled WGS sequence"/>
</dbReference>
<dbReference type="SUPFAM" id="SSF88659">
    <property type="entry name" value="Sigma3 and sigma4 domains of RNA polymerase sigma factors"/>
    <property type="match status" value="1"/>
</dbReference>
<dbReference type="EMBL" id="PYLQ01000020">
    <property type="protein sequence ID" value="PST38324.1"/>
    <property type="molecule type" value="Genomic_DNA"/>
</dbReference>
<keyword evidence="2" id="KW-1185">Reference proteome</keyword>
<sequence>MKYNYSREKIKWENEKILEEKLLKDNNIDQTIIKKLRDYDWIDFNKERSFRTHQNITKDVFFNLTETNDKKEINSINDLMDEIENENLYKILSKEDDVTLKILVYKIQGYSTKEIANILGITIDNIYYRIKN</sequence>
<reference evidence="1 2" key="1">
    <citation type="journal article" date="2019" name="Int. J. Syst. Evol. Microbiol.">
        <title>Faecalibacillus intestinalis gen. nov., sp. nov. and Faecalibacillus faecis sp. nov., isolated from human faeces.</title>
        <authorList>
            <person name="Seo B."/>
            <person name="Jeon K."/>
            <person name="Baek I."/>
            <person name="Lee Y.M."/>
            <person name="Baek K."/>
            <person name="Ko G."/>
        </authorList>
    </citation>
    <scope>NUCLEOTIDE SEQUENCE [LARGE SCALE GENOMIC DNA]</scope>
    <source>
        <strain evidence="1 2">SNUG30099</strain>
    </source>
</reference>
<comment type="caution">
    <text evidence="1">The sequence shown here is derived from an EMBL/GenBank/DDBJ whole genome shotgun (WGS) entry which is preliminary data.</text>
</comment>
<organism evidence="1 2">
    <name type="scientific">Faecalibacillus intestinalis</name>
    <dbReference type="NCBI Taxonomy" id="1982626"/>
    <lineage>
        <taxon>Bacteria</taxon>
        <taxon>Bacillati</taxon>
        <taxon>Bacillota</taxon>
        <taxon>Erysipelotrichia</taxon>
        <taxon>Erysipelotrichales</taxon>
        <taxon>Coprobacillaceae</taxon>
        <taxon>Faecalibacillus</taxon>
    </lineage>
</organism>
<evidence type="ECO:0000313" key="1">
    <source>
        <dbReference type="EMBL" id="PST38324.1"/>
    </source>
</evidence>
<dbReference type="AlphaFoldDB" id="A0A2T3FST3"/>
<gene>
    <name evidence="1" type="ORF">C7U54_11640</name>
</gene>